<dbReference type="PANTHER" id="PTHR33164:SF43">
    <property type="entry name" value="HTH-TYPE TRANSCRIPTIONAL REPRESSOR YETL"/>
    <property type="match status" value="1"/>
</dbReference>
<dbReference type="AlphaFoldDB" id="A0AAE3IPZ1"/>
<dbReference type="RefSeq" id="WP_263038742.1">
    <property type="nucleotide sequence ID" value="NZ_JAOTPL010000021.1"/>
</dbReference>
<protein>
    <submittedName>
        <fullName evidence="2">MarR family transcriptional regulator</fullName>
    </submittedName>
</protein>
<dbReference type="PROSITE" id="PS50995">
    <property type="entry name" value="HTH_MARR_2"/>
    <property type="match status" value="1"/>
</dbReference>
<comment type="caution">
    <text evidence="2">The sequence shown here is derived from an EMBL/GenBank/DDBJ whole genome shotgun (WGS) entry which is preliminary data.</text>
</comment>
<sequence>MSIESKKWLFHVAIEKTNKNTHEMNYSLIKDVLDLIKMFENENTGISAYQNDVEGFKIWMAKKYQPLIHDQEVDWEGKLTGRTTESVIASLVVHMNRFGKNYFKSAIYGSDFSTPDDVIYLIVLKFSQNMSKMDLIKKNVHEKPAGMQIIKRLIANGWVYEKDSDTDKRSKVINITHAGLRALDAVMEKVRHATDIVSGDLSNEEKIELIRLLNKLNDFHQKIYHKNFDPKTLLNNVKDFKTN</sequence>
<dbReference type="EMBL" id="JAOTPL010000021">
    <property type="protein sequence ID" value="MCU7695255.1"/>
    <property type="molecule type" value="Genomic_DNA"/>
</dbReference>
<evidence type="ECO:0000259" key="1">
    <source>
        <dbReference type="PROSITE" id="PS50995"/>
    </source>
</evidence>
<reference evidence="2" key="1">
    <citation type="submission" date="2022-10" db="EMBL/GenBank/DDBJ databases">
        <authorList>
            <person name="Kim H.S."/>
            <person name="Kim J.-S."/>
            <person name="Suh M.K."/>
            <person name="Eom M.K."/>
            <person name="Lee J.-S."/>
        </authorList>
    </citation>
    <scope>NUCLEOTIDE SEQUENCE</scope>
    <source>
        <strain evidence="2">LIP-5</strain>
    </source>
</reference>
<dbReference type="PANTHER" id="PTHR33164">
    <property type="entry name" value="TRANSCRIPTIONAL REGULATOR, MARR FAMILY"/>
    <property type="match status" value="1"/>
</dbReference>
<organism evidence="2 3">
    <name type="scientific">Haoranjiania flava</name>
    <dbReference type="NCBI Taxonomy" id="1856322"/>
    <lineage>
        <taxon>Bacteria</taxon>
        <taxon>Pseudomonadati</taxon>
        <taxon>Bacteroidota</taxon>
        <taxon>Chitinophagia</taxon>
        <taxon>Chitinophagales</taxon>
        <taxon>Chitinophagaceae</taxon>
        <taxon>Haoranjiania</taxon>
    </lineage>
</organism>
<evidence type="ECO:0000313" key="3">
    <source>
        <dbReference type="Proteomes" id="UP001209317"/>
    </source>
</evidence>
<dbReference type="InterPro" id="IPR036388">
    <property type="entry name" value="WH-like_DNA-bd_sf"/>
</dbReference>
<dbReference type="SMART" id="SM00347">
    <property type="entry name" value="HTH_MARR"/>
    <property type="match status" value="1"/>
</dbReference>
<dbReference type="GO" id="GO:0006950">
    <property type="term" value="P:response to stress"/>
    <property type="evidence" value="ECO:0007669"/>
    <property type="project" value="TreeGrafter"/>
</dbReference>
<proteinExistence type="predicted"/>
<dbReference type="SUPFAM" id="SSF46785">
    <property type="entry name" value="Winged helix' DNA-binding domain"/>
    <property type="match status" value="1"/>
</dbReference>
<accession>A0AAE3IPZ1</accession>
<keyword evidence="3" id="KW-1185">Reference proteome</keyword>
<dbReference type="InterPro" id="IPR039422">
    <property type="entry name" value="MarR/SlyA-like"/>
</dbReference>
<dbReference type="GO" id="GO:0003700">
    <property type="term" value="F:DNA-binding transcription factor activity"/>
    <property type="evidence" value="ECO:0007669"/>
    <property type="project" value="InterPro"/>
</dbReference>
<name>A0AAE3IPZ1_9BACT</name>
<dbReference type="InterPro" id="IPR000835">
    <property type="entry name" value="HTH_MarR-typ"/>
</dbReference>
<dbReference type="InterPro" id="IPR036390">
    <property type="entry name" value="WH_DNA-bd_sf"/>
</dbReference>
<evidence type="ECO:0000313" key="2">
    <source>
        <dbReference type="EMBL" id="MCU7695255.1"/>
    </source>
</evidence>
<feature type="domain" description="HTH marR-type" evidence="1">
    <location>
        <begin position="85"/>
        <end position="218"/>
    </location>
</feature>
<dbReference type="Proteomes" id="UP001209317">
    <property type="component" value="Unassembled WGS sequence"/>
</dbReference>
<gene>
    <name evidence="2" type="ORF">OD355_12065</name>
</gene>
<dbReference type="Gene3D" id="1.10.10.10">
    <property type="entry name" value="Winged helix-like DNA-binding domain superfamily/Winged helix DNA-binding domain"/>
    <property type="match status" value="1"/>
</dbReference>